<dbReference type="RefSeq" id="WP_090365216.1">
    <property type="nucleotide sequence ID" value="NZ_FNEM01000007.1"/>
</dbReference>
<dbReference type="EMBL" id="FNEM01000007">
    <property type="protein sequence ID" value="SDJ37851.1"/>
    <property type="molecule type" value="Genomic_DNA"/>
</dbReference>
<evidence type="ECO:0000313" key="3">
    <source>
        <dbReference type="Proteomes" id="UP000199527"/>
    </source>
</evidence>
<gene>
    <name evidence="2" type="ORF">SAMN04488540_107141</name>
</gene>
<dbReference type="AlphaFoldDB" id="A0A1G8T8V4"/>
<proteinExistence type="predicted"/>
<feature type="chain" id="PRO_5011689940" evidence="1">
    <location>
        <begin position="24"/>
        <end position="255"/>
    </location>
</feature>
<sequence>MPPFLRAGLLTASLLAASASAHFQELIPSSSLVTDQGPAELELALTFTHPMERGPAMAMGQPVQFGVLGPAGHQDLRDRLVLHQVDGQPNFLARYRITRPGDYLFYVEPAPYWEPGEGKMIVHYTKVVVDAYGYQEGWDADVGFPVEIEPLVRPFGLWTGNLFQGIVKQDGQPVPFAEVEVEWKNDGSVEAPADAFVTQVIRADANGLFSYAMPRAGWWGFAALLEAETPMTNPEGDKVPVELGALIWVNARDMK</sequence>
<dbReference type="Proteomes" id="UP000199527">
    <property type="component" value="Unassembled WGS sequence"/>
</dbReference>
<accession>A0A1G8T8V4</accession>
<feature type="signal peptide" evidence="1">
    <location>
        <begin position="1"/>
        <end position="23"/>
    </location>
</feature>
<dbReference type="OrthoDB" id="9780723at2"/>
<keyword evidence="1" id="KW-0732">Signal</keyword>
<name>A0A1G8T8V4_9GAMM</name>
<organism evidence="2 3">
    <name type="scientific">Ferrimonas sediminum</name>
    <dbReference type="NCBI Taxonomy" id="718193"/>
    <lineage>
        <taxon>Bacteria</taxon>
        <taxon>Pseudomonadati</taxon>
        <taxon>Pseudomonadota</taxon>
        <taxon>Gammaproteobacteria</taxon>
        <taxon>Alteromonadales</taxon>
        <taxon>Ferrimonadaceae</taxon>
        <taxon>Ferrimonas</taxon>
    </lineage>
</organism>
<evidence type="ECO:0000256" key="1">
    <source>
        <dbReference type="SAM" id="SignalP"/>
    </source>
</evidence>
<protein>
    <submittedName>
        <fullName evidence="2">Cobalt/nickel transport protein</fullName>
    </submittedName>
</protein>
<dbReference type="Pfam" id="PF10670">
    <property type="entry name" value="DUF4198"/>
    <property type="match status" value="1"/>
</dbReference>
<dbReference type="InterPro" id="IPR019613">
    <property type="entry name" value="DUF4198"/>
</dbReference>
<evidence type="ECO:0000313" key="2">
    <source>
        <dbReference type="EMBL" id="SDJ37851.1"/>
    </source>
</evidence>
<keyword evidence="3" id="KW-1185">Reference proteome</keyword>
<reference evidence="3" key="1">
    <citation type="submission" date="2016-10" db="EMBL/GenBank/DDBJ databases">
        <authorList>
            <person name="Varghese N."/>
            <person name="Submissions S."/>
        </authorList>
    </citation>
    <scope>NUCLEOTIDE SEQUENCE [LARGE SCALE GENOMIC DNA]</scope>
    <source>
        <strain evidence="3">DSM 23317</strain>
    </source>
</reference>